<feature type="transmembrane region" description="Helical" evidence="6">
    <location>
        <begin position="499"/>
        <end position="517"/>
    </location>
</feature>
<dbReference type="PANTHER" id="PTHR30287:SF1">
    <property type="entry name" value="INNER MEMBRANE PROTEIN"/>
    <property type="match status" value="1"/>
</dbReference>
<feature type="domain" description="ABC3 transporter permease C-terminal" evidence="7">
    <location>
        <begin position="283"/>
        <end position="402"/>
    </location>
</feature>
<gene>
    <name evidence="9" type="ORF">LQ318_05865</name>
</gene>
<dbReference type="InterPro" id="IPR025857">
    <property type="entry name" value="MacB_PCD"/>
</dbReference>
<evidence type="ECO:0000256" key="5">
    <source>
        <dbReference type="ARBA" id="ARBA00023136"/>
    </source>
</evidence>
<feature type="transmembrane region" description="Helical" evidence="6">
    <location>
        <begin position="786"/>
        <end position="817"/>
    </location>
</feature>
<dbReference type="InterPro" id="IPR003838">
    <property type="entry name" value="ABC3_permease_C"/>
</dbReference>
<accession>A0ABT3PX38</accession>
<evidence type="ECO:0000256" key="4">
    <source>
        <dbReference type="ARBA" id="ARBA00022989"/>
    </source>
</evidence>
<comment type="caution">
    <text evidence="9">The sequence shown here is derived from an EMBL/GenBank/DDBJ whole genome shotgun (WGS) entry which is preliminary data.</text>
</comment>
<dbReference type="Proteomes" id="UP001207337">
    <property type="component" value="Unassembled WGS sequence"/>
</dbReference>
<feature type="transmembrane region" description="Helical" evidence="6">
    <location>
        <begin position="446"/>
        <end position="469"/>
    </location>
</feature>
<proteinExistence type="predicted"/>
<name>A0ABT3PX38_9BACT</name>
<keyword evidence="4 6" id="KW-1133">Transmembrane helix</keyword>
<organism evidence="9 10">
    <name type="scientific">Fodinibius salicampi</name>
    <dbReference type="NCBI Taxonomy" id="1920655"/>
    <lineage>
        <taxon>Bacteria</taxon>
        <taxon>Pseudomonadati</taxon>
        <taxon>Balneolota</taxon>
        <taxon>Balneolia</taxon>
        <taxon>Balneolales</taxon>
        <taxon>Balneolaceae</taxon>
        <taxon>Fodinibius</taxon>
    </lineage>
</organism>
<evidence type="ECO:0000313" key="10">
    <source>
        <dbReference type="Proteomes" id="UP001207337"/>
    </source>
</evidence>
<keyword evidence="2" id="KW-1003">Cell membrane</keyword>
<feature type="transmembrane region" description="Helical" evidence="6">
    <location>
        <begin position="370"/>
        <end position="397"/>
    </location>
</feature>
<feature type="transmembrane region" description="Helical" evidence="6">
    <location>
        <begin position="280"/>
        <end position="304"/>
    </location>
</feature>
<keyword evidence="5 6" id="KW-0472">Membrane</keyword>
<dbReference type="Pfam" id="PF02687">
    <property type="entry name" value="FtsX"/>
    <property type="match status" value="2"/>
</dbReference>
<evidence type="ECO:0000259" key="7">
    <source>
        <dbReference type="Pfam" id="PF02687"/>
    </source>
</evidence>
<feature type="transmembrane region" description="Helical" evidence="6">
    <location>
        <begin position="829"/>
        <end position="849"/>
    </location>
</feature>
<sequence>MNGTNHPKQKPSINKSSSYMHSFFSGWSWKMAWRDARSNKKRLFIYISAIIIGVAAQVAITSFRDSLNETINNQSKELLGADLEVETEQPFPDTLRAYFDELGGEQATITEFPSMALFPKGGQTRLSNIRALKGNFPFYGTLETDPVSALQQFKSDTSALVDQTLMTQFNLSVGDSVKVGQVTFPISGAVTKVPGEAAAASMVGPRIFIPHSMLDSTKLVQQGSRIEYKRYFKFENGREITPIESKLDSLEESLAMDIDIETIEERQEELGEAVGNLGKFLNLVGFIALLLGGIGVASSIHVYINQKISTASVLRCFGASSNQTMSIFLIQAIVLGFLGALVGTLMGVGIQYLLPSLVSDFFPVDIELTISWLAIGLGLFTGTGVALVFALLPLLALRKASPLYALRTLEESITQLLSQKVKWTTYGLIALTVFGYATLLTESWRAGGLFTLGMIAAFGLLLLTAQLLIKTVKRYFPSHWTYVWRQGLANLYRPHNQTATLMLSLGLGMLLVSTLYFSQDMLMKELDFATRDDAPNLIFFDIQSDQNEGLNNLLDDQDLPILQNVPMVTMRLDSLRGRSIEAVDEDTTTEVHGWALRREYRSTYRDSLIDSETLLEGEWIGTADPSEGPVPVSAAQEIAEDLQLEIGDSLTFDVQGVPISAYVGSIRKVDFQRVQPNFFMLFPAGVLEAAPQIFVTITRTEDTEASARAQQAVVQEYPNVSAIDVSRILETINQFVSKISLAIQFMALFSIITGLIVLGSSVATSRFQRVKESVLLRTIGASRKQIIQILAVEYLFLGVLSALTGLILSVGAAWLLGYFYFDIAFVPNGWVIIGGTALVTALTILIGMVNSRSILNKTPIEVLRAETT</sequence>
<feature type="transmembrane region" description="Helical" evidence="6">
    <location>
        <begin position="43"/>
        <end position="63"/>
    </location>
</feature>
<evidence type="ECO:0000256" key="1">
    <source>
        <dbReference type="ARBA" id="ARBA00004651"/>
    </source>
</evidence>
<feature type="domain" description="MacB-like periplasmic core" evidence="8">
    <location>
        <begin position="44"/>
        <end position="241"/>
    </location>
</feature>
<protein>
    <submittedName>
        <fullName evidence="9">ABC transporter permease</fullName>
    </submittedName>
</protein>
<dbReference type="EMBL" id="JAJNDC010000001">
    <property type="protein sequence ID" value="MCW9712429.1"/>
    <property type="molecule type" value="Genomic_DNA"/>
</dbReference>
<dbReference type="InterPro" id="IPR038766">
    <property type="entry name" value="Membrane_comp_ABC_pdt"/>
</dbReference>
<evidence type="ECO:0000256" key="3">
    <source>
        <dbReference type="ARBA" id="ARBA00022692"/>
    </source>
</evidence>
<evidence type="ECO:0000256" key="2">
    <source>
        <dbReference type="ARBA" id="ARBA00022475"/>
    </source>
</evidence>
<feature type="transmembrane region" description="Helical" evidence="6">
    <location>
        <begin position="423"/>
        <end position="440"/>
    </location>
</feature>
<comment type="subcellular location">
    <subcellularLocation>
        <location evidence="1">Cell membrane</location>
        <topology evidence="1">Multi-pass membrane protein</topology>
    </subcellularLocation>
</comment>
<evidence type="ECO:0000313" key="9">
    <source>
        <dbReference type="EMBL" id="MCW9712429.1"/>
    </source>
</evidence>
<feature type="transmembrane region" description="Helical" evidence="6">
    <location>
        <begin position="741"/>
        <end position="765"/>
    </location>
</feature>
<dbReference type="RefSeq" id="WP_265788380.1">
    <property type="nucleotide sequence ID" value="NZ_BAABRS010000001.1"/>
</dbReference>
<feature type="domain" description="ABC3 transporter permease C-terminal" evidence="7">
    <location>
        <begin position="745"/>
        <end position="859"/>
    </location>
</feature>
<reference evidence="9 10" key="1">
    <citation type="submission" date="2021-11" db="EMBL/GenBank/DDBJ databases">
        <title>Aliifidinibius sp. nov., a new bacterium isolated from saline soil.</title>
        <authorList>
            <person name="Galisteo C."/>
            <person name="De La Haba R."/>
            <person name="Sanchez-Porro C."/>
            <person name="Ventosa A."/>
        </authorList>
    </citation>
    <scope>NUCLEOTIDE SEQUENCE [LARGE SCALE GENOMIC DNA]</scope>
    <source>
        <strain evidence="9 10">KACC 190600</strain>
    </source>
</reference>
<keyword evidence="3 6" id="KW-0812">Transmembrane</keyword>
<dbReference type="Pfam" id="PF12704">
    <property type="entry name" value="MacB_PCD"/>
    <property type="match status" value="1"/>
</dbReference>
<dbReference type="PANTHER" id="PTHR30287">
    <property type="entry name" value="MEMBRANE COMPONENT OF PREDICTED ABC SUPERFAMILY METABOLITE UPTAKE TRANSPORTER"/>
    <property type="match status" value="1"/>
</dbReference>
<keyword evidence="10" id="KW-1185">Reference proteome</keyword>
<feature type="transmembrane region" description="Helical" evidence="6">
    <location>
        <begin position="325"/>
        <end position="350"/>
    </location>
</feature>
<evidence type="ECO:0000259" key="8">
    <source>
        <dbReference type="Pfam" id="PF12704"/>
    </source>
</evidence>
<evidence type="ECO:0000256" key="6">
    <source>
        <dbReference type="SAM" id="Phobius"/>
    </source>
</evidence>